<sequence>MDNKTDNATITVSSSEKGKYAQDIIIGQHLLVGDEPVAVGGNDLGPSPYDYLLAALGTCTSMTLRMFADLKKIPLEKVSVKLQHEKKYATDCAECENSTAKIDHIERSITLTGNLSQEQREKLLEIANKCPVHRTLTSKIIITTKLNDN</sequence>
<accession>A0A0Q9YJH2</accession>
<dbReference type="RefSeq" id="WP_075066643.1">
    <property type="nucleotide sequence ID" value="NZ_LKAJ02000001.1"/>
</dbReference>
<reference evidence="2" key="3">
    <citation type="submission" date="2021-06" db="EMBL/GenBank/DDBJ databases">
        <title>Genomic Description and Analysis of Intracellular Bacteria, Candidatus Berkiella cookevillensis and Candidatus Berkiella aquae.</title>
        <authorList>
            <person name="Kidane D.T."/>
            <person name="Mehari Y.T."/>
            <person name="Rice F.C."/>
            <person name="Arivett B.A."/>
            <person name="Farone A.L."/>
            <person name="Berk S.G."/>
            <person name="Farone M.B."/>
        </authorList>
    </citation>
    <scope>NUCLEOTIDE SEQUENCE</scope>
    <source>
        <strain evidence="2">HT99</strain>
    </source>
</reference>
<dbReference type="EMBL" id="LKAJ02000001">
    <property type="protein sequence ID" value="MCS5711275.1"/>
    <property type="molecule type" value="Genomic_DNA"/>
</dbReference>
<dbReference type="InterPro" id="IPR003718">
    <property type="entry name" value="OsmC/Ohr_fam"/>
</dbReference>
<evidence type="ECO:0000313" key="1">
    <source>
        <dbReference type="EMBL" id="KRG20799.1"/>
    </source>
</evidence>
<dbReference type="EMBL" id="LKAJ01000008">
    <property type="protein sequence ID" value="KRG20799.1"/>
    <property type="molecule type" value="Genomic_DNA"/>
</dbReference>
<dbReference type="InterPro" id="IPR036102">
    <property type="entry name" value="OsmC/Ohrsf"/>
</dbReference>
<dbReference type="Pfam" id="PF02566">
    <property type="entry name" value="OsmC"/>
    <property type="match status" value="1"/>
</dbReference>
<dbReference type="SUPFAM" id="SSF82784">
    <property type="entry name" value="OsmC-like"/>
    <property type="match status" value="1"/>
</dbReference>
<evidence type="ECO:0000313" key="3">
    <source>
        <dbReference type="Proteomes" id="UP000051497"/>
    </source>
</evidence>
<dbReference type="AlphaFoldDB" id="A0A0Q9YJH2"/>
<keyword evidence="3" id="KW-1185">Reference proteome</keyword>
<evidence type="ECO:0000313" key="2">
    <source>
        <dbReference type="EMBL" id="MCS5711275.1"/>
    </source>
</evidence>
<dbReference type="OrthoDB" id="9789573at2"/>
<dbReference type="Proteomes" id="UP000051497">
    <property type="component" value="Unassembled WGS sequence"/>
</dbReference>
<dbReference type="Gene3D" id="3.30.300.20">
    <property type="match status" value="1"/>
</dbReference>
<dbReference type="InterPro" id="IPR015946">
    <property type="entry name" value="KH_dom-like_a/b"/>
</dbReference>
<protein>
    <submittedName>
        <fullName evidence="2">OsmC family protein</fullName>
    </submittedName>
    <submittedName>
        <fullName evidence="1">OsmC-like protein</fullName>
    </submittedName>
</protein>
<dbReference type="PANTHER" id="PTHR39624">
    <property type="entry name" value="PROTEIN INVOLVED IN RIMO-MEDIATED BETA-METHYLTHIOLATION OF RIBOSOMAL PROTEIN S12 YCAO"/>
    <property type="match status" value="1"/>
</dbReference>
<name>A0A0Q9YJH2_9GAMM</name>
<dbReference type="STRING" id="295108.HT99x_02016"/>
<reference evidence="1" key="1">
    <citation type="submission" date="2015-09" db="EMBL/GenBank/DDBJ databases">
        <title>Draft Genome Sequences of Two Novel Amoeba-resistant Intranuclear Bacteria, Candidatus Berkiella cookevillensis and Candidatus Berkiella aquae.</title>
        <authorList>
            <person name="Mehari Y.T."/>
            <person name="Arivett B.A."/>
            <person name="Farone A.L."/>
            <person name="Gunderson J.H."/>
            <person name="Farone M.B."/>
        </authorList>
    </citation>
    <scope>NUCLEOTIDE SEQUENCE [LARGE SCALE GENOMIC DNA]</scope>
    <source>
        <strain evidence="1">HT99</strain>
    </source>
</reference>
<dbReference type="PATRIC" id="fig|1590043.3.peg.2054"/>
<dbReference type="PANTHER" id="PTHR39624:SF2">
    <property type="entry name" value="OSMC-LIKE PROTEIN"/>
    <property type="match status" value="1"/>
</dbReference>
<comment type="caution">
    <text evidence="1">The sequence shown here is derived from an EMBL/GenBank/DDBJ whole genome shotgun (WGS) entry which is preliminary data.</text>
</comment>
<gene>
    <name evidence="2" type="ORF">HT99x_007500</name>
    <name evidence="1" type="ORF">HT99x_02016</name>
</gene>
<organism evidence="1">
    <name type="scientific">Candidatus Berkiella aquae</name>
    <dbReference type="NCBI Taxonomy" id="295108"/>
    <lineage>
        <taxon>Bacteria</taxon>
        <taxon>Pseudomonadati</taxon>
        <taxon>Pseudomonadota</taxon>
        <taxon>Gammaproteobacteria</taxon>
        <taxon>Candidatus Berkiellales</taxon>
        <taxon>Candidatus Berkiellaceae</taxon>
        <taxon>Candidatus Berkiella</taxon>
    </lineage>
</organism>
<proteinExistence type="predicted"/>
<reference evidence="2" key="2">
    <citation type="journal article" date="2016" name="Genome Announc.">
        <title>Draft Genome Sequences of Two Novel Amoeba-Resistant Intranuclear Bacteria, 'Candidatus Berkiella cookevillensis' and 'Candidatus Berkiella aquae'.</title>
        <authorList>
            <person name="Mehari Y.T."/>
            <person name="Arivett B.A."/>
            <person name="Farone A.L."/>
            <person name="Gunderson J.H."/>
            <person name="Farone M.B."/>
        </authorList>
    </citation>
    <scope>NUCLEOTIDE SEQUENCE</scope>
    <source>
        <strain evidence="2">HT99</strain>
    </source>
</reference>